<protein>
    <submittedName>
        <fullName evidence="1">Uncharacterized protein</fullName>
    </submittedName>
</protein>
<dbReference type="InterPro" id="IPR012340">
    <property type="entry name" value="NA-bd_OB-fold"/>
</dbReference>
<dbReference type="Gene3D" id="2.40.50.140">
    <property type="entry name" value="Nucleic acid-binding proteins"/>
    <property type="match status" value="1"/>
</dbReference>
<dbReference type="AlphaFoldDB" id="A0A6L2MZZ1"/>
<accession>A0A6L2MZZ1</accession>
<sequence length="137" mass="15516">MIHCTVGGSIAHNFLRLKEGDIYSIKNFVVHPDMGEFRIIKHDTFMLEFDGATTIRKAFVSVVGFLRYPFQLLDFDRIEPTNNKHLIGSSSTVIYDDENSPARQELKNENSVIESNKDVLLANCSQPKEGTLENVLI</sequence>
<comment type="caution">
    <text evidence="1">The sequence shown here is derived from an EMBL/GenBank/DDBJ whole genome shotgun (WGS) entry which is preliminary data.</text>
</comment>
<dbReference type="EMBL" id="BKCJ010007886">
    <property type="protein sequence ID" value="GEU79506.1"/>
    <property type="molecule type" value="Genomic_DNA"/>
</dbReference>
<name>A0A6L2MZZ1_TANCI</name>
<gene>
    <name evidence="1" type="ORF">Tci_051484</name>
</gene>
<proteinExistence type="predicted"/>
<organism evidence="1">
    <name type="scientific">Tanacetum cinerariifolium</name>
    <name type="common">Dalmatian daisy</name>
    <name type="synonym">Chrysanthemum cinerariifolium</name>
    <dbReference type="NCBI Taxonomy" id="118510"/>
    <lineage>
        <taxon>Eukaryota</taxon>
        <taxon>Viridiplantae</taxon>
        <taxon>Streptophyta</taxon>
        <taxon>Embryophyta</taxon>
        <taxon>Tracheophyta</taxon>
        <taxon>Spermatophyta</taxon>
        <taxon>Magnoliopsida</taxon>
        <taxon>eudicotyledons</taxon>
        <taxon>Gunneridae</taxon>
        <taxon>Pentapetalae</taxon>
        <taxon>asterids</taxon>
        <taxon>campanulids</taxon>
        <taxon>Asterales</taxon>
        <taxon>Asteraceae</taxon>
        <taxon>Asteroideae</taxon>
        <taxon>Anthemideae</taxon>
        <taxon>Anthemidinae</taxon>
        <taxon>Tanacetum</taxon>
    </lineage>
</organism>
<evidence type="ECO:0000313" key="1">
    <source>
        <dbReference type="EMBL" id="GEU79506.1"/>
    </source>
</evidence>
<reference evidence="1" key="1">
    <citation type="journal article" date="2019" name="Sci. Rep.">
        <title>Draft genome of Tanacetum cinerariifolium, the natural source of mosquito coil.</title>
        <authorList>
            <person name="Yamashiro T."/>
            <person name="Shiraishi A."/>
            <person name="Satake H."/>
            <person name="Nakayama K."/>
        </authorList>
    </citation>
    <scope>NUCLEOTIDE SEQUENCE</scope>
</reference>